<sequence>MSFNPQEILQKLRGNVIDNGVPKFSSKYLNQQISNTNNKLQEIANQSIQSQYIFNTQANDGNKILIENQQFNTMPSPQKKEFQNTANFQKFFENESDNFGNDEKNFGYNDQLNSQNQNQNQEQTQDKIKEIFEMFKSKSNQSLNPQQQKQNQNNFLNTNEQFQNNDDIQNMANNYFKSQFSNHELEQIQQTSQVPLLRQQVFDQMQKGPSLINQSDTEVMMDLINKIQYLENHIDELQINLQNNNQDLAQVQQEKLQIQNKYQESQKLQQKLQSKILMIQQDQIKKNNKNKYFVKQDQKRENLPLQKQTSQQLNQPLMEKTEKENDQDQKLNSENQKYNPDSFWSTYKQNMEKENQENEQNPDFQIKKEDLLEEDKKLNQKNKSLQNLRQNVCNISKNENKSPLKTSKPDGKLQLDVLQKLLTEFPNLARPTIKIQINENDLI</sequence>
<evidence type="ECO:0000313" key="3">
    <source>
        <dbReference type="EMBL" id="KRX08316.1"/>
    </source>
</evidence>
<evidence type="ECO:0000256" key="1">
    <source>
        <dbReference type="SAM" id="Coils"/>
    </source>
</evidence>
<feature type="coiled-coil region" evidence="1">
    <location>
        <begin position="220"/>
        <end position="271"/>
    </location>
</feature>
<evidence type="ECO:0000313" key="4">
    <source>
        <dbReference type="Proteomes" id="UP000054937"/>
    </source>
</evidence>
<protein>
    <submittedName>
        <fullName evidence="3">Uncharacterized protein</fullName>
    </submittedName>
</protein>
<dbReference type="InParanoid" id="A0A0V0R1C1"/>
<dbReference type="EMBL" id="LDAU01000066">
    <property type="protein sequence ID" value="KRX08316.1"/>
    <property type="molecule type" value="Genomic_DNA"/>
</dbReference>
<organism evidence="3 4">
    <name type="scientific">Pseudocohnilembus persalinus</name>
    <name type="common">Ciliate</name>
    <dbReference type="NCBI Taxonomy" id="266149"/>
    <lineage>
        <taxon>Eukaryota</taxon>
        <taxon>Sar</taxon>
        <taxon>Alveolata</taxon>
        <taxon>Ciliophora</taxon>
        <taxon>Intramacronucleata</taxon>
        <taxon>Oligohymenophorea</taxon>
        <taxon>Scuticociliatia</taxon>
        <taxon>Philasterida</taxon>
        <taxon>Pseudocohnilembidae</taxon>
        <taxon>Pseudocohnilembus</taxon>
    </lineage>
</organism>
<keyword evidence="1" id="KW-0175">Coiled coil</keyword>
<feature type="compositionally biased region" description="Low complexity" evidence="2">
    <location>
        <begin position="109"/>
        <end position="123"/>
    </location>
</feature>
<accession>A0A0V0R1C1</accession>
<feature type="compositionally biased region" description="Basic and acidic residues" evidence="2">
    <location>
        <begin position="320"/>
        <end position="331"/>
    </location>
</feature>
<dbReference type="AlphaFoldDB" id="A0A0V0R1C1"/>
<gene>
    <name evidence="3" type="ORF">PPERSA_01777</name>
</gene>
<feature type="region of interest" description="Disordered" evidence="2">
    <location>
        <begin position="95"/>
        <end position="124"/>
    </location>
</feature>
<name>A0A0V0R1C1_PSEPJ</name>
<dbReference type="Proteomes" id="UP000054937">
    <property type="component" value="Unassembled WGS sequence"/>
</dbReference>
<evidence type="ECO:0000256" key="2">
    <source>
        <dbReference type="SAM" id="MobiDB-lite"/>
    </source>
</evidence>
<feature type="region of interest" description="Disordered" evidence="2">
    <location>
        <begin position="320"/>
        <end position="342"/>
    </location>
</feature>
<proteinExistence type="predicted"/>
<feature type="compositionally biased region" description="Polar residues" evidence="2">
    <location>
        <begin position="332"/>
        <end position="342"/>
    </location>
</feature>
<reference evidence="3 4" key="1">
    <citation type="journal article" date="2015" name="Sci. Rep.">
        <title>Genome of the facultative scuticociliatosis pathogen Pseudocohnilembus persalinus provides insight into its virulence through horizontal gene transfer.</title>
        <authorList>
            <person name="Xiong J."/>
            <person name="Wang G."/>
            <person name="Cheng J."/>
            <person name="Tian M."/>
            <person name="Pan X."/>
            <person name="Warren A."/>
            <person name="Jiang C."/>
            <person name="Yuan D."/>
            <person name="Miao W."/>
        </authorList>
    </citation>
    <scope>NUCLEOTIDE SEQUENCE [LARGE SCALE GENOMIC DNA]</scope>
    <source>
        <strain evidence="3">36N120E</strain>
    </source>
</reference>
<keyword evidence="4" id="KW-1185">Reference proteome</keyword>
<comment type="caution">
    <text evidence="3">The sequence shown here is derived from an EMBL/GenBank/DDBJ whole genome shotgun (WGS) entry which is preliminary data.</text>
</comment>